<reference evidence="1" key="1">
    <citation type="submission" date="2023-06" db="EMBL/GenBank/DDBJ databases">
        <title>Genome-scale phylogeny and comparative genomics of the fungal order Sordariales.</title>
        <authorList>
            <consortium name="Lawrence Berkeley National Laboratory"/>
            <person name="Hensen N."/>
            <person name="Bonometti L."/>
            <person name="Westerberg I."/>
            <person name="Brannstrom I.O."/>
            <person name="Guillou S."/>
            <person name="Cros-Aarteil S."/>
            <person name="Calhoun S."/>
            <person name="Haridas S."/>
            <person name="Kuo A."/>
            <person name="Mondo S."/>
            <person name="Pangilinan J."/>
            <person name="Riley R."/>
            <person name="Labutti K."/>
            <person name="Andreopoulos B."/>
            <person name="Lipzen A."/>
            <person name="Chen C."/>
            <person name="Yanf M."/>
            <person name="Daum C."/>
            <person name="Ng V."/>
            <person name="Clum A."/>
            <person name="Steindorff A."/>
            <person name="Ohm R."/>
            <person name="Martin F."/>
            <person name="Silar P."/>
            <person name="Natvig D."/>
            <person name="Lalanne C."/>
            <person name="Gautier V."/>
            <person name="Ament-Velasquez S.L."/>
            <person name="Kruys A."/>
            <person name="Hutchinson M.I."/>
            <person name="Powell A.J."/>
            <person name="Barry K."/>
            <person name="Miller A.N."/>
            <person name="Grigoriev I.V."/>
            <person name="Debuchy R."/>
            <person name="Gladieux P."/>
            <person name="Thoren M.H."/>
            <person name="Johannesson H."/>
        </authorList>
    </citation>
    <scope>NUCLEOTIDE SEQUENCE</scope>
    <source>
        <strain evidence="1">CBS 606.72</strain>
    </source>
</reference>
<comment type="caution">
    <text evidence="1">The sequence shown here is derived from an EMBL/GenBank/DDBJ whole genome shotgun (WGS) entry which is preliminary data.</text>
</comment>
<name>A0AA39WB93_9PEZI</name>
<evidence type="ECO:0000313" key="2">
    <source>
        <dbReference type="Proteomes" id="UP001175000"/>
    </source>
</evidence>
<accession>A0AA39WB93</accession>
<protein>
    <submittedName>
        <fullName evidence="1">Uncharacterized protein</fullName>
    </submittedName>
</protein>
<dbReference type="AlphaFoldDB" id="A0AA39WB93"/>
<organism evidence="1 2">
    <name type="scientific">Immersiella caudata</name>
    <dbReference type="NCBI Taxonomy" id="314043"/>
    <lineage>
        <taxon>Eukaryota</taxon>
        <taxon>Fungi</taxon>
        <taxon>Dikarya</taxon>
        <taxon>Ascomycota</taxon>
        <taxon>Pezizomycotina</taxon>
        <taxon>Sordariomycetes</taxon>
        <taxon>Sordariomycetidae</taxon>
        <taxon>Sordariales</taxon>
        <taxon>Lasiosphaeriaceae</taxon>
        <taxon>Immersiella</taxon>
    </lineage>
</organism>
<proteinExistence type="predicted"/>
<evidence type="ECO:0000313" key="1">
    <source>
        <dbReference type="EMBL" id="KAK0611803.1"/>
    </source>
</evidence>
<keyword evidence="2" id="KW-1185">Reference proteome</keyword>
<dbReference type="Proteomes" id="UP001175000">
    <property type="component" value="Unassembled WGS sequence"/>
</dbReference>
<dbReference type="EMBL" id="JAULSU010000007">
    <property type="protein sequence ID" value="KAK0611803.1"/>
    <property type="molecule type" value="Genomic_DNA"/>
</dbReference>
<sequence length="356" mass="40610">MCLVEVLHFLPTSHIGNIQKLATEPFTAHGRGDFVDPLGVHRCDCGGESPMLPISADSESAHLSQFSPCCHHNCCVSWTNVKYCQLFNRNADWDNGDGEIDLRQLLELQCPNYLLVNLYRSRALLGWVPDSGVAEEATDATPELNIAGIFYPNEPVDQIGDSSQDEDANIVYDALYRNRIGMMEKAAQLWLAKDNLKRVNEAALKCLEEWEYLWIMEGWYDDTMASSDACHIFHAIQGEAHAVAYLYRDFLSQLGVTLDCLGQYPEKQETWTAPDGSLSVSYGQLEMKDLTTDEILKRYSGGLLMWPPIHRWYRNLKDRVIIAAEARERYWYQRGEKRILSQDHEEGPPRKRQCVA</sequence>
<gene>
    <name evidence="1" type="ORF">B0T14DRAFT_607829</name>
</gene>